<dbReference type="PROSITE" id="PS50181">
    <property type="entry name" value="FBOX"/>
    <property type="match status" value="1"/>
</dbReference>
<dbReference type="OrthoDB" id="5359231at2759"/>
<gene>
    <name evidence="3" type="ORF">L207DRAFT_578095</name>
</gene>
<dbReference type="SUPFAM" id="SSF81383">
    <property type="entry name" value="F-box domain"/>
    <property type="match status" value="1"/>
</dbReference>
<dbReference type="STRING" id="1149755.A0A2J6S342"/>
<proteinExistence type="predicted"/>
<accession>A0A2J6S342</accession>
<name>A0A2J6S342_HYAVF</name>
<keyword evidence="4" id="KW-1185">Reference proteome</keyword>
<feature type="compositionally biased region" description="Polar residues" evidence="1">
    <location>
        <begin position="466"/>
        <end position="478"/>
    </location>
</feature>
<feature type="region of interest" description="Disordered" evidence="1">
    <location>
        <begin position="457"/>
        <end position="478"/>
    </location>
</feature>
<feature type="region of interest" description="Disordered" evidence="1">
    <location>
        <begin position="391"/>
        <end position="442"/>
    </location>
</feature>
<dbReference type="CDD" id="cd09917">
    <property type="entry name" value="F-box_SF"/>
    <property type="match status" value="1"/>
</dbReference>
<dbReference type="InterPro" id="IPR036047">
    <property type="entry name" value="F-box-like_dom_sf"/>
</dbReference>
<reference evidence="3 4" key="1">
    <citation type="submission" date="2016-04" db="EMBL/GenBank/DDBJ databases">
        <title>A degradative enzymes factory behind the ericoid mycorrhizal symbiosis.</title>
        <authorList>
            <consortium name="DOE Joint Genome Institute"/>
            <person name="Martino E."/>
            <person name="Morin E."/>
            <person name="Grelet G."/>
            <person name="Kuo A."/>
            <person name="Kohler A."/>
            <person name="Daghino S."/>
            <person name="Barry K."/>
            <person name="Choi C."/>
            <person name="Cichocki N."/>
            <person name="Clum A."/>
            <person name="Copeland A."/>
            <person name="Hainaut M."/>
            <person name="Haridas S."/>
            <person name="Labutti K."/>
            <person name="Lindquist E."/>
            <person name="Lipzen A."/>
            <person name="Khouja H.-R."/>
            <person name="Murat C."/>
            <person name="Ohm R."/>
            <person name="Olson A."/>
            <person name="Spatafora J."/>
            <person name="Veneault-Fourrey C."/>
            <person name="Henrissat B."/>
            <person name="Grigoriev I."/>
            <person name="Martin F."/>
            <person name="Perotto S."/>
        </authorList>
    </citation>
    <scope>NUCLEOTIDE SEQUENCE [LARGE SCALE GENOMIC DNA]</scope>
    <source>
        <strain evidence="3 4">F</strain>
    </source>
</reference>
<protein>
    <recommendedName>
        <fullName evidence="2">F-box domain-containing protein</fullName>
    </recommendedName>
</protein>
<sequence>MIGLISLPYEVLSNVVDNISFDDAFNLGRTCKHYRYLLTEESISKTIVQTKVRYSNEALAAKAVGGGNARALRRVAKRRDALATANPFVVATIGFCDAYLYCKGVLCYTLDDRLRLLDLHHSAQDELVISIPGLLTQALSEIDDHSRGVFQVLYYSDRIVSCLYKSSGPDPTAWLIAFHLKTRGILIAHELESIDKIFVRHNKQYLYYGTHSEIGTDGNRKWVIQGYDFKARKWFDQKMHLPDMVGSEIGSTICFELHKDYFYALSNQTSFEVEEIDWTSFYHCIRFPLNSPCKALLEKTENKSMWRRQHQEGPIDDRWTNLSLDEDESSGQLKIVEARKEWYLGSSRSQRTYYTTDIIFPRLEKDEDLYLDNLPTTCSADAGSAFPSASRAQVSTSADDPASFSASTSSTSTASSSSTASTGASNTSATPPSEDIDTSQLPDVPLRKLIRKDDHPHHINAPARLPQNTHPGNDGSSQPTFTLAKSRIRTYHTSCSTFIDLVDDPLPTDWQGRQRLRLRAGSRSLGPPLLYTQGPKQGLLRPPSSDLDIALTEMYQVPEITYWPAAQNPDPNLRNEHDDAIYKLLNPPSHLGNVEGTADERSMVYVTGARDEPQALIFIAFDPAIKLAGLKRWGGLCRKGVGEGPHIDGRATGYNAKEVGLNEGAYVDVGERDRTVTVDRKGKGKERATCSEVFMGQSDAAECRTVDVHDKGAFSRNKVGVGPKRTSWAWKERAMYQDINLGYYFGLDRVG</sequence>
<organism evidence="3 4">
    <name type="scientific">Hyaloscypha variabilis (strain UAMH 11265 / GT02V1 / F)</name>
    <name type="common">Meliniomyces variabilis</name>
    <dbReference type="NCBI Taxonomy" id="1149755"/>
    <lineage>
        <taxon>Eukaryota</taxon>
        <taxon>Fungi</taxon>
        <taxon>Dikarya</taxon>
        <taxon>Ascomycota</taxon>
        <taxon>Pezizomycotina</taxon>
        <taxon>Leotiomycetes</taxon>
        <taxon>Helotiales</taxon>
        <taxon>Hyaloscyphaceae</taxon>
        <taxon>Hyaloscypha</taxon>
        <taxon>Hyaloscypha variabilis</taxon>
    </lineage>
</organism>
<evidence type="ECO:0000259" key="2">
    <source>
        <dbReference type="PROSITE" id="PS50181"/>
    </source>
</evidence>
<dbReference type="AlphaFoldDB" id="A0A2J6S342"/>
<dbReference type="InterPro" id="IPR001810">
    <property type="entry name" value="F-box_dom"/>
</dbReference>
<evidence type="ECO:0000313" key="3">
    <source>
        <dbReference type="EMBL" id="PMD45158.1"/>
    </source>
</evidence>
<dbReference type="EMBL" id="KZ613940">
    <property type="protein sequence ID" value="PMD45158.1"/>
    <property type="molecule type" value="Genomic_DNA"/>
</dbReference>
<evidence type="ECO:0000256" key="1">
    <source>
        <dbReference type="SAM" id="MobiDB-lite"/>
    </source>
</evidence>
<evidence type="ECO:0000313" key="4">
    <source>
        <dbReference type="Proteomes" id="UP000235786"/>
    </source>
</evidence>
<dbReference type="Proteomes" id="UP000235786">
    <property type="component" value="Unassembled WGS sequence"/>
</dbReference>
<feature type="domain" description="F-box" evidence="2">
    <location>
        <begin position="1"/>
        <end position="47"/>
    </location>
</feature>
<feature type="compositionally biased region" description="Low complexity" evidence="1">
    <location>
        <begin position="395"/>
        <end position="433"/>
    </location>
</feature>
<dbReference type="Pfam" id="PF00646">
    <property type="entry name" value="F-box"/>
    <property type="match status" value="1"/>
</dbReference>